<comment type="caution">
    <text evidence="2">The sequence shown here is derived from an EMBL/GenBank/DDBJ whole genome shotgun (WGS) entry which is preliminary data.</text>
</comment>
<keyword evidence="1" id="KW-0472">Membrane</keyword>
<gene>
    <name evidence="2" type="ORF">GOQ27_14105</name>
</gene>
<proteinExistence type="predicted"/>
<name>A0A942Z9R7_9FIRM</name>
<accession>A0A942Z9R7</accession>
<dbReference type="AlphaFoldDB" id="A0A942Z9R7"/>
<feature type="transmembrane region" description="Helical" evidence="1">
    <location>
        <begin position="7"/>
        <end position="25"/>
    </location>
</feature>
<organism evidence="2 3">
    <name type="scientific">Anaeromonas frigoriresistens</name>
    <dbReference type="NCBI Taxonomy" id="2683708"/>
    <lineage>
        <taxon>Bacteria</taxon>
        <taxon>Bacillati</taxon>
        <taxon>Bacillota</taxon>
        <taxon>Tissierellia</taxon>
        <taxon>Tissierellales</taxon>
        <taxon>Thermohalobacteraceae</taxon>
        <taxon>Anaeromonas</taxon>
    </lineage>
</organism>
<feature type="transmembrane region" description="Helical" evidence="1">
    <location>
        <begin position="31"/>
        <end position="52"/>
    </location>
</feature>
<evidence type="ECO:0000313" key="3">
    <source>
        <dbReference type="Proteomes" id="UP000724672"/>
    </source>
</evidence>
<dbReference type="RefSeq" id="WP_203367526.1">
    <property type="nucleotide sequence ID" value="NZ_WSFT01000053.1"/>
</dbReference>
<keyword evidence="1" id="KW-0812">Transmembrane</keyword>
<sequence>MNNLTKIFVALFIVLGFIRLKNFSIVFPNKIVRYSVMVVGLIVGIVTIIMLFV</sequence>
<protein>
    <submittedName>
        <fullName evidence="2">Uncharacterized protein</fullName>
    </submittedName>
</protein>
<dbReference type="EMBL" id="WSFT01000053">
    <property type="protein sequence ID" value="MBS4539603.1"/>
    <property type="molecule type" value="Genomic_DNA"/>
</dbReference>
<keyword evidence="1" id="KW-1133">Transmembrane helix</keyword>
<keyword evidence="3" id="KW-1185">Reference proteome</keyword>
<reference evidence="2" key="1">
    <citation type="submission" date="2019-12" db="EMBL/GenBank/DDBJ databases">
        <title>Clostridiaceae gen. nov. sp. nov., isolated from sediment in Xinjiang, China.</title>
        <authorList>
            <person name="Zhang R."/>
        </authorList>
    </citation>
    <scope>NUCLEOTIDE SEQUENCE</scope>
    <source>
        <strain evidence="2">D2Q-11</strain>
    </source>
</reference>
<evidence type="ECO:0000313" key="2">
    <source>
        <dbReference type="EMBL" id="MBS4539603.1"/>
    </source>
</evidence>
<evidence type="ECO:0000256" key="1">
    <source>
        <dbReference type="SAM" id="Phobius"/>
    </source>
</evidence>
<dbReference type="Proteomes" id="UP000724672">
    <property type="component" value="Unassembled WGS sequence"/>
</dbReference>